<dbReference type="Pfam" id="PF25222">
    <property type="entry name" value="DUF7840"/>
    <property type="match status" value="1"/>
</dbReference>
<keyword evidence="2" id="KW-0732">Signal</keyword>
<feature type="domain" description="DUF7843" evidence="6">
    <location>
        <begin position="26"/>
        <end position="102"/>
    </location>
</feature>
<feature type="chain" id="PRO_5031484087" evidence="2">
    <location>
        <begin position="20"/>
        <end position="612"/>
    </location>
</feature>
<evidence type="ECO:0000256" key="1">
    <source>
        <dbReference type="SAM" id="MobiDB-lite"/>
    </source>
</evidence>
<dbReference type="Pfam" id="PF25224">
    <property type="entry name" value="DUF7842"/>
    <property type="match status" value="1"/>
</dbReference>
<evidence type="ECO:0000313" key="8">
    <source>
        <dbReference type="Proteomes" id="UP000519126"/>
    </source>
</evidence>
<dbReference type="RefSeq" id="WP_170072675.1">
    <property type="nucleotide sequence ID" value="NZ_JABBCX010000007.1"/>
</dbReference>
<dbReference type="InterPro" id="IPR057162">
    <property type="entry name" value="DUF7840"/>
</dbReference>
<evidence type="ECO:0000259" key="4">
    <source>
        <dbReference type="Pfam" id="PF25222"/>
    </source>
</evidence>
<organism evidence="7 8">
    <name type="scientific">Pseudoalteromonas arctica</name>
    <dbReference type="NCBI Taxonomy" id="394751"/>
    <lineage>
        <taxon>Bacteria</taxon>
        <taxon>Pseudomonadati</taxon>
        <taxon>Pseudomonadota</taxon>
        <taxon>Gammaproteobacteria</taxon>
        <taxon>Alteromonadales</taxon>
        <taxon>Pseudoalteromonadaceae</taxon>
        <taxon>Pseudoalteromonas</taxon>
    </lineage>
</organism>
<feature type="domain" description="DUF7842" evidence="5">
    <location>
        <begin position="296"/>
        <end position="380"/>
    </location>
</feature>
<feature type="domain" description="Lnb N-terminal periplasmic" evidence="3">
    <location>
        <begin position="116"/>
        <end position="286"/>
    </location>
</feature>
<feature type="domain" description="DUF7840" evidence="4">
    <location>
        <begin position="392"/>
        <end position="611"/>
    </location>
</feature>
<dbReference type="AlphaFoldDB" id="A0A7X9U8X7"/>
<feature type="signal peptide" evidence="2">
    <location>
        <begin position="1"/>
        <end position="19"/>
    </location>
</feature>
<dbReference type="Pfam" id="PF25225">
    <property type="entry name" value="DUF7843"/>
    <property type="match status" value="1"/>
</dbReference>
<dbReference type="EMBL" id="JABBCX010000007">
    <property type="protein sequence ID" value="NMF49668.1"/>
    <property type="molecule type" value="Genomic_DNA"/>
</dbReference>
<protein>
    <submittedName>
        <fullName evidence="7">DUF4105 domain-containing protein</fullName>
    </submittedName>
</protein>
<proteinExistence type="predicted"/>
<reference evidence="7 8" key="1">
    <citation type="submission" date="2020-04" db="EMBL/GenBank/DDBJ databases">
        <title>Genome Sequencing and Assembley of Pseudoalteromonas artica.</title>
        <authorList>
            <person name="Akerly B."/>
            <person name="Cook G."/>
        </authorList>
    </citation>
    <scope>NUCLEOTIDE SEQUENCE [LARGE SCALE GENOMIC DNA]</scope>
    <source>
        <strain evidence="7 8">NEC-BIFX-0059</strain>
    </source>
</reference>
<sequence length="612" mass="69748">MKKILFGLLLALFSSYSNAQSIETNTLATHPYWLKLGHYRGATLGDWKSEVDSAEFFLSPTGKTSPYDELKATIAAFSGKNTDPKTTQYRCQFPARYKWLKTKIKNNWPELNCPELQAWQKIINPKGVTLVFPTAFMNSPSSMFGHTLLRIDAKDQTRHKELLAFAVNFAAEPDGSDNAAMYALKGLIGSYPGKFSLMPYYKKVREYNDLESRDIWEYKLNLSEPQVELILLHLWELQLATFDYFFIDENCSYQLLALLQLAQEDLDLTSSFNMQAIPSDTVAVLRNNNLLQTPNYRPAFGTKLYHYSTQMTDEQLDDARELMQGGSLNTRNYSQSQLVAILEMAYEWLNFEFYDKALNREEIAPRLTKLLLMRSKYKVASPFTKPSRPIASPEQGHGSSKVSLGRVQNNNQANLTNFGYRLAYHDLLDRPEGFIAGAQISFFDLETSITDEGNADIEHFYLLDAMSLAPDNRVFDSWSWNFKMGFDRQPSDSKRLGRFFTKGGYGKSYGDPNNVHGYILSQFELNTGDITDRLSTGIGSEAGVIWQINNNHKLALTGNILWLTDNAASKHSEIAITWNYAVSRNVSLRSKLQHAQWHSHNSSMSLAMQFYF</sequence>
<accession>A0A7X9U8X7</accession>
<evidence type="ECO:0000313" key="7">
    <source>
        <dbReference type="EMBL" id="NMF49668.1"/>
    </source>
</evidence>
<evidence type="ECO:0000259" key="5">
    <source>
        <dbReference type="Pfam" id="PF25224"/>
    </source>
</evidence>
<dbReference type="InterPro" id="IPR057164">
    <property type="entry name" value="DUF7842"/>
</dbReference>
<dbReference type="Proteomes" id="UP000519126">
    <property type="component" value="Unassembled WGS sequence"/>
</dbReference>
<evidence type="ECO:0000259" key="3">
    <source>
        <dbReference type="Pfam" id="PF13387"/>
    </source>
</evidence>
<evidence type="ECO:0000256" key="2">
    <source>
        <dbReference type="SAM" id="SignalP"/>
    </source>
</evidence>
<gene>
    <name evidence="7" type="ORF">HHL01_16040</name>
</gene>
<feature type="region of interest" description="Disordered" evidence="1">
    <location>
        <begin position="384"/>
        <end position="403"/>
    </location>
</feature>
<dbReference type="InterPro" id="IPR057165">
    <property type="entry name" value="DUF7843"/>
</dbReference>
<evidence type="ECO:0000259" key="6">
    <source>
        <dbReference type="Pfam" id="PF25225"/>
    </source>
</evidence>
<dbReference type="InterPro" id="IPR025178">
    <property type="entry name" value="Lnb_N"/>
</dbReference>
<dbReference type="Pfam" id="PF13387">
    <property type="entry name" value="Lnb_N"/>
    <property type="match status" value="1"/>
</dbReference>
<comment type="caution">
    <text evidence="7">The sequence shown here is derived from an EMBL/GenBank/DDBJ whole genome shotgun (WGS) entry which is preliminary data.</text>
</comment>
<name>A0A7X9U8X7_9GAMM</name>